<proteinExistence type="predicted"/>
<evidence type="ECO:0000313" key="2">
    <source>
        <dbReference type="Proteomes" id="UP000553632"/>
    </source>
</evidence>
<protein>
    <submittedName>
        <fullName evidence="1">Uncharacterized protein</fullName>
    </submittedName>
</protein>
<dbReference type="Proteomes" id="UP000553632">
    <property type="component" value="Unassembled WGS sequence"/>
</dbReference>
<comment type="caution">
    <text evidence="1">The sequence shown here is derived from an EMBL/GenBank/DDBJ whole genome shotgun (WGS) entry which is preliminary data.</text>
</comment>
<sequence length="257" mass="28099">MIHNPSETNAAFGKLLLHDLDTIIVVLHGKDISGLDLVTIDVPVRIATCYECRFLGHGVNTLVQAVRLTISDPHWDLIVEGTTLRQLLQNIRDGDPPEHIPISERSAFQSSTLVLNMRSAVLMGVTTVGMLLLSDPRNLVQAALAQPNTQKKETCTVGSRGGPIEFAIEDAARGEVSTVYIECDGTRVTGDGSGTLSNGKNDRLMELRLGSLMNCGHAIDRLEEALLSRHGRHGRSHNSELLHFTMCRLLNGPGRRR</sequence>
<dbReference type="AlphaFoldDB" id="A0A7J6SSC4"/>
<gene>
    <name evidence="1" type="ORF">FOZ63_032498</name>
</gene>
<organism evidence="1 2">
    <name type="scientific">Perkinsus olseni</name>
    <name type="common">Perkinsus atlanticus</name>
    <dbReference type="NCBI Taxonomy" id="32597"/>
    <lineage>
        <taxon>Eukaryota</taxon>
        <taxon>Sar</taxon>
        <taxon>Alveolata</taxon>
        <taxon>Perkinsozoa</taxon>
        <taxon>Perkinsea</taxon>
        <taxon>Perkinsida</taxon>
        <taxon>Perkinsidae</taxon>
        <taxon>Perkinsus</taxon>
    </lineage>
</organism>
<evidence type="ECO:0000313" key="1">
    <source>
        <dbReference type="EMBL" id="KAF4735442.1"/>
    </source>
</evidence>
<keyword evidence="2" id="KW-1185">Reference proteome</keyword>
<dbReference type="EMBL" id="JABANO010016288">
    <property type="protein sequence ID" value="KAF4735442.1"/>
    <property type="molecule type" value="Genomic_DNA"/>
</dbReference>
<reference evidence="1 2" key="1">
    <citation type="submission" date="2020-04" db="EMBL/GenBank/DDBJ databases">
        <title>Perkinsus olseni comparative genomics.</title>
        <authorList>
            <person name="Bogema D.R."/>
        </authorList>
    </citation>
    <scope>NUCLEOTIDE SEQUENCE [LARGE SCALE GENOMIC DNA]</scope>
    <source>
        <strain evidence="1 2">ATCC PRA-207</strain>
    </source>
</reference>
<accession>A0A7J6SSC4</accession>
<name>A0A7J6SSC4_PEROL</name>